<dbReference type="InterPro" id="IPR006954">
    <property type="entry name" value="Mlt-10-like"/>
</dbReference>
<feature type="transmembrane region" description="Helical" evidence="1">
    <location>
        <begin position="1019"/>
        <end position="1041"/>
    </location>
</feature>
<keyword evidence="1" id="KW-0812">Transmembrane</keyword>
<protein>
    <submittedName>
        <fullName evidence="2">Uncharacterized protein</fullName>
    </submittedName>
</protein>
<dbReference type="PANTHER" id="PTHR21523:SF44">
    <property type="entry name" value="MLT-TEN (MLT-10) RELATED"/>
    <property type="match status" value="1"/>
</dbReference>
<organism evidence="2 3">
    <name type="scientific">Caenorhabditis japonica</name>
    <dbReference type="NCBI Taxonomy" id="281687"/>
    <lineage>
        <taxon>Eukaryota</taxon>
        <taxon>Metazoa</taxon>
        <taxon>Ecdysozoa</taxon>
        <taxon>Nematoda</taxon>
        <taxon>Chromadorea</taxon>
        <taxon>Rhabditida</taxon>
        <taxon>Rhabditina</taxon>
        <taxon>Rhabditomorpha</taxon>
        <taxon>Rhabditoidea</taxon>
        <taxon>Rhabditidae</taxon>
        <taxon>Peloderinae</taxon>
        <taxon>Caenorhabditis</taxon>
    </lineage>
</organism>
<reference evidence="2" key="2">
    <citation type="submission" date="2022-06" db="UniProtKB">
        <authorList>
            <consortium name="EnsemblMetazoa"/>
        </authorList>
    </citation>
    <scope>IDENTIFICATION</scope>
    <source>
        <strain evidence="2">DF5081</strain>
    </source>
</reference>
<sequence length="1069" mass="120330">MDAKGFDKIKTIHTNWYVHSMKALIAQLSRNILPKLSDESKQQFVNCLSTIHDKKDLVNSAKCVMSAREQYNVERVSRPRITKTKKLEVAPQLHIRKITYKSELLEKKRKMLATRFFNDDRIMELKKKNLKIKMAEFKRKWRSGKRAKRSLQRLVVDSVSKSDADGFFVKTMSKMPQLKTKSASPVERVAGLLRAFLTNQTKSDPTWSDTYRALINLKKKMDEKEKESGARVYNERMYDLVLDIPQKDQGLGFYDKKKMPSMMRHAFDLMSTIEKTSGRKGDSNIKILSPRFASVMPDKNENRGRLSPSILSFYNDESEDQILPLPKMLDATGMGGKDRDTILELVMEVSGVKGIVHDAMKMLKSTEMPELFPAMNDNAKKLLQMVQDIQKSYNPKQRREMKSNGFTLLDPKQMEKLMTEQGISGRDDIFNLKEYAVLTMKERREMVWDMIRGIAYGITGTKAPNNNGTGGARVKRQGVWGPHILQPTVLSPILFTPIYGLNVLGPTVLSPGLFTPLILNPAVLSPYVFSPTVGIPFILSPYVLSPYVFSPLIMAPFILNPYVLSPNVFNPYVLSPLVLSPLVLCPDVVSPMTLGGAILSPAVLSPSVLSKSYVMANVKNSFSYSLKDPPSSPISKFSNLLLTLLRNTTSSEAEEKWASTFRRMKKLNKNLNRSRSATFRTIKHRAYDLVLDDDSSDADVEIPVPISDPLIQDGLQLLSTLTGNRKNSISARILSPRIAPLTSSHTRGILSPSIFPFYNDEVEEQLFPIPDLIEKSGFEESEKNKLLAFLMEISRTRPILDEAMKVVKLLNPEKQQPKAEENIAVLSATDKMSKEFEQLEKSLSQAQKQDLRKTGFSLLEMPQMESLFGKYDVSSVLQEPQMQSYSNYTSSERQLALWKSIENLAYPYRRTKRGRTVRVGDVTVYTALNPTILAPYMFSPVYGLSVLGPVIFSPNIFSPLILNPAVLSPWIFSPAFPLPFILSPYVLSPYIFSPLVMAPFILNPYVLSPNVFNPYVLSPLVLSPLFLCPDVFSPMVLGGVILSPNSFSPSVFSKSYIMAAVLSPTVLSK</sequence>
<evidence type="ECO:0000313" key="3">
    <source>
        <dbReference type="Proteomes" id="UP000005237"/>
    </source>
</evidence>
<dbReference type="Proteomes" id="UP000005237">
    <property type="component" value="Unassembled WGS sequence"/>
</dbReference>
<keyword evidence="1" id="KW-1133">Transmembrane helix</keyword>
<accession>A0A8R1I904</accession>
<proteinExistence type="predicted"/>
<name>A0A8R1I904_CAEJA</name>
<reference evidence="3" key="1">
    <citation type="submission" date="2010-08" db="EMBL/GenBank/DDBJ databases">
        <authorList>
            <consortium name="Caenorhabditis japonica Sequencing Consortium"/>
            <person name="Wilson R.K."/>
        </authorList>
    </citation>
    <scope>NUCLEOTIDE SEQUENCE [LARGE SCALE GENOMIC DNA]</scope>
    <source>
        <strain evidence="3">DF5081</strain>
    </source>
</reference>
<dbReference type="EnsemblMetazoa" id="CJA18714a.1">
    <property type="protein sequence ID" value="CJA18714a.1"/>
    <property type="gene ID" value="WBGene00137918"/>
</dbReference>
<dbReference type="PANTHER" id="PTHR21523">
    <property type="match status" value="1"/>
</dbReference>
<keyword evidence="3" id="KW-1185">Reference proteome</keyword>
<dbReference type="Pfam" id="PF04870">
    <property type="entry name" value="Moulting_cycle"/>
    <property type="match status" value="2"/>
</dbReference>
<evidence type="ECO:0000313" key="2">
    <source>
        <dbReference type="EnsemblMetazoa" id="CJA18714a.1"/>
    </source>
</evidence>
<evidence type="ECO:0000256" key="1">
    <source>
        <dbReference type="SAM" id="Phobius"/>
    </source>
</evidence>
<feature type="transmembrane region" description="Helical" evidence="1">
    <location>
        <begin position="987"/>
        <end position="1007"/>
    </location>
</feature>
<keyword evidence="1" id="KW-0472">Membrane</keyword>
<dbReference type="AlphaFoldDB" id="A0A8R1I904"/>